<sequence length="393" mass="43774">MIDFGVGVILPAAGGGERFGGTIAKQYTMIMGKPLLCYSAEAFLKIAWVKLVILVVDDVLKAKELIESAIGCEPKLLIVKGGNSRHRSIEAGLLELQKNTSDFILETVIVHDAVRPLLQVKLLEELVVAARSHGASGATRPLVSTVIKPDADNFLEESLDRCQYVASETPQAFQIPILSRAYKKCSDFELDNGTECLQLVLKHCGVKAKLVAGSDELWKVTYKKDLHSAEKCLREKYLKICLIMSEEIETKAVYLAHNKLKNFADVVDVSTSFKSSAFKVKQGFKYNVLVLFHMQEIQQDEQLAEFSTLLNIEEEGIIIHVIDHSSGDGMQNMSVYELHRNGRKMAHQYKKLNKGVIVIHRIMSGESDVQLIDLISSVIQADFKTYSGQTLFL</sequence>
<accession>A0AAI8UVA6</accession>
<comment type="caution">
    <text evidence="4">The sequence shown here is derived from an EMBL/GenBank/DDBJ whole genome shotgun (WGS) entry which is preliminary data.</text>
</comment>
<evidence type="ECO:0000313" key="4">
    <source>
        <dbReference type="EMBL" id="CAH0747820.1"/>
    </source>
</evidence>
<dbReference type="InterPro" id="IPR034683">
    <property type="entry name" value="IspD/TarI"/>
</dbReference>
<comment type="similarity">
    <text evidence="1">Belongs to the IspD/TarI cytidylyltransferase family. IspD subfamily.</text>
</comment>
<dbReference type="GO" id="GO:0008299">
    <property type="term" value="P:isoprenoid biosynthetic process"/>
    <property type="evidence" value="ECO:0007669"/>
    <property type="project" value="InterPro"/>
</dbReference>
<dbReference type="CDD" id="cd02516">
    <property type="entry name" value="CDP-ME_synthetase"/>
    <property type="match status" value="1"/>
</dbReference>
<dbReference type="InterPro" id="IPR029044">
    <property type="entry name" value="Nucleotide-diphossugar_trans"/>
</dbReference>
<proteinExistence type="inferred from homology"/>
<dbReference type="GO" id="GO:0035269">
    <property type="term" value="P:protein O-linked glycosylation via mannose"/>
    <property type="evidence" value="ECO:0007669"/>
    <property type="project" value="TreeGrafter"/>
</dbReference>
<dbReference type="KEGG" id="btab:109033928"/>
<keyword evidence="5" id="KW-1185">Reference proteome</keyword>
<dbReference type="SUPFAM" id="SSF53448">
    <property type="entry name" value="Nucleotide-diphospho-sugar transferases"/>
    <property type="match status" value="1"/>
</dbReference>
<dbReference type="Gene3D" id="3.90.550.10">
    <property type="entry name" value="Spore Coat Polysaccharide Biosynthesis Protein SpsA, Chain A"/>
    <property type="match status" value="1"/>
</dbReference>
<name>A0AAI8UVA6_BEMTA</name>
<evidence type="ECO:0000256" key="3">
    <source>
        <dbReference type="ARBA" id="ARBA00022695"/>
    </source>
</evidence>
<dbReference type="PANTHER" id="PTHR43015:SF1">
    <property type="entry name" value="D-RIBITOL-5-PHOSPHATE CYTIDYLYLTRANSFERASE"/>
    <property type="match status" value="1"/>
</dbReference>
<dbReference type="PROSITE" id="PS01295">
    <property type="entry name" value="ISPD"/>
    <property type="match status" value="1"/>
</dbReference>
<keyword evidence="2" id="KW-0808">Transferase</keyword>
<gene>
    <name evidence="4" type="ORF">BEMITA_LOCUS155</name>
</gene>
<keyword evidence="3" id="KW-0548">Nucleotidyltransferase</keyword>
<dbReference type="GO" id="GO:0005829">
    <property type="term" value="C:cytosol"/>
    <property type="evidence" value="ECO:0007669"/>
    <property type="project" value="TreeGrafter"/>
</dbReference>
<dbReference type="EMBL" id="CAKKNF020000030">
    <property type="protein sequence ID" value="CAH0747820.1"/>
    <property type="molecule type" value="Genomic_DNA"/>
</dbReference>
<evidence type="ECO:0000313" key="5">
    <source>
        <dbReference type="Proteomes" id="UP001152759"/>
    </source>
</evidence>
<dbReference type="PANTHER" id="PTHR43015">
    <property type="entry name" value="D-RIBITOL-5-PHOSPHATE CYTIDYLYLTRANSFERASE"/>
    <property type="match status" value="1"/>
</dbReference>
<evidence type="ECO:0000256" key="2">
    <source>
        <dbReference type="ARBA" id="ARBA00022679"/>
    </source>
</evidence>
<protein>
    <recommendedName>
        <fullName evidence="6">D-ribitol-5-phosphate cytidylyltransferase</fullName>
    </recommendedName>
</protein>
<dbReference type="GO" id="GO:0047349">
    <property type="term" value="F:D-ribitol-5-phosphate cytidylyltransferase activity"/>
    <property type="evidence" value="ECO:0007669"/>
    <property type="project" value="TreeGrafter"/>
</dbReference>
<reference evidence="4" key="1">
    <citation type="submission" date="2021-12" db="EMBL/GenBank/DDBJ databases">
        <authorList>
            <person name="King R."/>
        </authorList>
    </citation>
    <scope>NUCLEOTIDE SEQUENCE</scope>
</reference>
<dbReference type="AlphaFoldDB" id="A0AAI8UVA6"/>
<evidence type="ECO:0008006" key="6">
    <source>
        <dbReference type="Google" id="ProtNLM"/>
    </source>
</evidence>
<evidence type="ECO:0000256" key="1">
    <source>
        <dbReference type="ARBA" id="ARBA00009789"/>
    </source>
</evidence>
<dbReference type="InterPro" id="IPR018294">
    <property type="entry name" value="ISPD_synthase_CS"/>
</dbReference>
<organism evidence="4 5">
    <name type="scientific">Bemisia tabaci</name>
    <name type="common">Sweetpotato whitefly</name>
    <name type="synonym">Aleurodes tabaci</name>
    <dbReference type="NCBI Taxonomy" id="7038"/>
    <lineage>
        <taxon>Eukaryota</taxon>
        <taxon>Metazoa</taxon>
        <taxon>Ecdysozoa</taxon>
        <taxon>Arthropoda</taxon>
        <taxon>Hexapoda</taxon>
        <taxon>Insecta</taxon>
        <taxon>Pterygota</taxon>
        <taxon>Neoptera</taxon>
        <taxon>Paraneoptera</taxon>
        <taxon>Hemiptera</taxon>
        <taxon>Sternorrhyncha</taxon>
        <taxon>Aleyrodoidea</taxon>
        <taxon>Aleyrodidae</taxon>
        <taxon>Aleyrodinae</taxon>
        <taxon>Bemisia</taxon>
    </lineage>
</organism>
<dbReference type="Proteomes" id="UP001152759">
    <property type="component" value="Unassembled WGS sequence"/>
</dbReference>
<dbReference type="Pfam" id="PF01128">
    <property type="entry name" value="IspD"/>
    <property type="match status" value="1"/>
</dbReference>